<organism evidence="1 2">
    <name type="scientific">Panagrolaimus sp. JU765</name>
    <dbReference type="NCBI Taxonomy" id="591449"/>
    <lineage>
        <taxon>Eukaryota</taxon>
        <taxon>Metazoa</taxon>
        <taxon>Ecdysozoa</taxon>
        <taxon>Nematoda</taxon>
        <taxon>Chromadorea</taxon>
        <taxon>Rhabditida</taxon>
        <taxon>Tylenchina</taxon>
        <taxon>Panagrolaimomorpha</taxon>
        <taxon>Panagrolaimoidea</taxon>
        <taxon>Panagrolaimidae</taxon>
        <taxon>Panagrolaimus</taxon>
    </lineage>
</organism>
<reference evidence="2" key="1">
    <citation type="submission" date="2022-11" db="UniProtKB">
        <authorList>
            <consortium name="WormBaseParasite"/>
        </authorList>
    </citation>
    <scope>IDENTIFICATION</scope>
</reference>
<sequence length="383" mass="44798">MMKLFVIFCVVKLALAEPSLDPYFKKQTRVTYDSYWVFHQDENQYENPPVQEGRKYTLPIFSSSFKKNYPPIRMDFSVHRKEFASHPDDSFAAFHGGNVLPLMSDLYYTPWHVFHLKFNIVVGNKTNTYYDAHGAEILDANFPCNGASEEVVKSWAFNGRQVMYSIYFNEIKNENVYVFVNINDDICEYHVKFSDIERAVDTFFIPFARFKGLHLTAPEGYKIVHPLMSVDSVMGTLNYVVVNRNGPVDVKLISYRFYSEGTKKPLRWEQFDATHHLLPRFNEQKFFESDGSGKEYDYQSLEFFRHYDFRVHHGSCPKQHNGVLASAGCVHFFSVFYQGNEVYDLIGMPARKAPCRNVNAPKRSGFIRNFMYLDRHRCYKNVI</sequence>
<evidence type="ECO:0000313" key="1">
    <source>
        <dbReference type="Proteomes" id="UP000887576"/>
    </source>
</evidence>
<dbReference type="WBParaSite" id="JU765_v2.g20664.t1">
    <property type="protein sequence ID" value="JU765_v2.g20664.t1"/>
    <property type="gene ID" value="JU765_v2.g20664"/>
</dbReference>
<dbReference type="Proteomes" id="UP000887576">
    <property type="component" value="Unplaced"/>
</dbReference>
<evidence type="ECO:0000313" key="2">
    <source>
        <dbReference type="WBParaSite" id="JU765_v2.g20664.t1"/>
    </source>
</evidence>
<protein>
    <submittedName>
        <fullName evidence="2">Uncharacterized protein</fullName>
    </submittedName>
</protein>
<accession>A0AC34QZP0</accession>
<name>A0AC34QZP0_9BILA</name>
<proteinExistence type="predicted"/>